<dbReference type="EMBL" id="BAAARJ010000005">
    <property type="protein sequence ID" value="GAA2606975.1"/>
    <property type="molecule type" value="Genomic_DNA"/>
</dbReference>
<protein>
    <submittedName>
        <fullName evidence="3">Uncharacterized protein</fullName>
    </submittedName>
</protein>
<reference evidence="4" key="1">
    <citation type="journal article" date="2019" name="Int. J. Syst. Evol. Microbiol.">
        <title>The Global Catalogue of Microorganisms (GCM) 10K type strain sequencing project: providing services to taxonomists for standard genome sequencing and annotation.</title>
        <authorList>
            <consortium name="The Broad Institute Genomics Platform"/>
            <consortium name="The Broad Institute Genome Sequencing Center for Infectious Disease"/>
            <person name="Wu L."/>
            <person name="Ma J."/>
        </authorList>
    </citation>
    <scope>NUCLEOTIDE SEQUENCE [LARGE SCALE GENOMIC DNA]</scope>
    <source>
        <strain evidence="4">JCM 16373</strain>
    </source>
</reference>
<keyword evidence="2" id="KW-0472">Membrane</keyword>
<name>A0ABP6C7Y7_9ACTN</name>
<keyword evidence="2" id="KW-1133">Transmembrane helix</keyword>
<feature type="compositionally biased region" description="Gly residues" evidence="1">
    <location>
        <begin position="109"/>
        <end position="147"/>
    </location>
</feature>
<feature type="transmembrane region" description="Helical" evidence="2">
    <location>
        <begin position="21"/>
        <end position="39"/>
    </location>
</feature>
<organism evidence="3 4">
    <name type="scientific">Streptomyces axinellae</name>
    <dbReference type="NCBI Taxonomy" id="552788"/>
    <lineage>
        <taxon>Bacteria</taxon>
        <taxon>Bacillati</taxon>
        <taxon>Actinomycetota</taxon>
        <taxon>Actinomycetes</taxon>
        <taxon>Kitasatosporales</taxon>
        <taxon>Streptomycetaceae</taxon>
        <taxon>Streptomyces</taxon>
    </lineage>
</organism>
<comment type="caution">
    <text evidence="3">The sequence shown here is derived from an EMBL/GenBank/DDBJ whole genome shotgun (WGS) entry which is preliminary data.</text>
</comment>
<gene>
    <name evidence="3" type="ORF">GCM10009863_20560</name>
</gene>
<evidence type="ECO:0000313" key="4">
    <source>
        <dbReference type="Proteomes" id="UP001501447"/>
    </source>
</evidence>
<proteinExistence type="predicted"/>
<dbReference type="Proteomes" id="UP001501447">
    <property type="component" value="Unassembled WGS sequence"/>
</dbReference>
<feature type="compositionally biased region" description="Gly residues" evidence="1">
    <location>
        <begin position="87"/>
        <end position="98"/>
    </location>
</feature>
<keyword evidence="4" id="KW-1185">Reference proteome</keyword>
<evidence type="ECO:0000313" key="3">
    <source>
        <dbReference type="EMBL" id="GAA2606975.1"/>
    </source>
</evidence>
<keyword evidence="2" id="KW-0812">Transmembrane</keyword>
<accession>A0ABP6C7Y7</accession>
<sequence>MGSLRNPIGPLPSSIYWRRRAVALVVLALLVLVVSWVLFSGDGDNSSRDEGKGGKGNGPASTITPGPTDSGPVNSQRPGGRDEENGGSEGSGGSGSSSGAGDDDQSSSGGTGWGTGPGSGAAGGGSDAGASGGSGGSDSSGGSGGGKAALPASPSLANCAESDVKLKLRSVETEYGPGEKPKFELKVVNKRGGHCKIDLGRTATIVTITNPDDAKFWASDDCPPNKKAMLRQVPAHGESVHTLTWFRKASAANCGTPTFDSPKPGTYEIEVKVKGLKKVHTTFKLVK</sequence>
<feature type="compositionally biased region" description="Polar residues" evidence="1">
    <location>
        <begin position="59"/>
        <end position="77"/>
    </location>
</feature>
<dbReference type="RefSeq" id="WP_344564380.1">
    <property type="nucleotide sequence ID" value="NZ_BAAARJ010000005.1"/>
</dbReference>
<evidence type="ECO:0000256" key="2">
    <source>
        <dbReference type="SAM" id="Phobius"/>
    </source>
</evidence>
<evidence type="ECO:0000256" key="1">
    <source>
        <dbReference type="SAM" id="MobiDB-lite"/>
    </source>
</evidence>
<feature type="region of interest" description="Disordered" evidence="1">
    <location>
        <begin position="42"/>
        <end position="154"/>
    </location>
</feature>